<dbReference type="EMBL" id="JASBWT010000001">
    <property type="protein sequence ID" value="KAJ9109344.1"/>
    <property type="molecule type" value="Genomic_DNA"/>
</dbReference>
<dbReference type="Proteomes" id="UP001227268">
    <property type="component" value="Unassembled WGS sequence"/>
</dbReference>
<evidence type="ECO:0000313" key="2">
    <source>
        <dbReference type="Proteomes" id="UP001227268"/>
    </source>
</evidence>
<proteinExistence type="predicted"/>
<gene>
    <name evidence="1" type="ORF">QFC21_000673</name>
</gene>
<keyword evidence="2" id="KW-1185">Reference proteome</keyword>
<evidence type="ECO:0000313" key="1">
    <source>
        <dbReference type="EMBL" id="KAJ9109344.1"/>
    </source>
</evidence>
<comment type="caution">
    <text evidence="1">The sequence shown here is derived from an EMBL/GenBank/DDBJ whole genome shotgun (WGS) entry which is preliminary data.</text>
</comment>
<organism evidence="1 2">
    <name type="scientific">Naganishia friedmannii</name>
    <dbReference type="NCBI Taxonomy" id="89922"/>
    <lineage>
        <taxon>Eukaryota</taxon>
        <taxon>Fungi</taxon>
        <taxon>Dikarya</taxon>
        <taxon>Basidiomycota</taxon>
        <taxon>Agaricomycotina</taxon>
        <taxon>Tremellomycetes</taxon>
        <taxon>Filobasidiales</taxon>
        <taxon>Filobasidiaceae</taxon>
        <taxon>Naganishia</taxon>
    </lineage>
</organism>
<name>A0ACC2WCA3_9TREE</name>
<reference evidence="1" key="1">
    <citation type="submission" date="2023-04" db="EMBL/GenBank/DDBJ databases">
        <title>Draft Genome sequencing of Naganishia species isolated from polar environments using Oxford Nanopore Technology.</title>
        <authorList>
            <person name="Leo P."/>
            <person name="Venkateswaran K."/>
        </authorList>
    </citation>
    <scope>NUCLEOTIDE SEQUENCE</scope>
    <source>
        <strain evidence="1">MNA-CCFEE 5423</strain>
    </source>
</reference>
<accession>A0ACC2WCA3</accession>
<sequence>MAKQLLNALRSIGTELEASQDADAIYEHNVELAEVGSLLSQNDEATMLLRRQISSQADIGRQLVDAWKTISSRLQKEDDDNRSIREAAAFAALNKVTAPADSTLDVPTGQTISPVTAQVYQTVVQLARVTRDMLAGLAEAKAVVLPCEPFMRLILYRITTFDRIKDEEMIPAQRAVLQAFSNLVSPVDEETAEWVFPLWQTYNTGSREDAVMLRALDSEDAMTIMSCIMLTINFVRADDRVTKSLGTSELRPLVAKIIHKIGAYSDVEGGSMEERCFHLGYQLFSMLFQQNMQGPLFSILSSPNEPVTPSQTTLLQLLDGYHHNADWDAGTSAPQRNGYSFLIPAFFAMSEYAIAAMTPSIAQTEQDQQALDDDPKLPKVFEACILVCQCMITVCLAETEHEAQTAKGLLSAIRSASEGDKHFISVLIESRDGTTGLAGFAPLKRDLVQLAGLLANDDKMTQDQIRECVIREYALLAVRNLMIDNEANQAIIKEMDPVGLVGPDGELRELPARMGVKK</sequence>
<protein>
    <submittedName>
        <fullName evidence="1">Uncharacterized protein</fullName>
    </submittedName>
</protein>